<dbReference type="GO" id="GO:0008194">
    <property type="term" value="F:UDP-glycosyltransferase activity"/>
    <property type="evidence" value="ECO:0007669"/>
    <property type="project" value="InterPro"/>
</dbReference>
<dbReference type="Pfam" id="PF13344">
    <property type="entry name" value="Hydrolase_6"/>
    <property type="match status" value="1"/>
</dbReference>
<dbReference type="NCBIfam" id="TIGR01460">
    <property type="entry name" value="HAD-SF-IIA"/>
    <property type="match status" value="1"/>
</dbReference>
<sequence>MSDILCKWLNQELRLSKAVEPKTLAKDFSTGYLIGEVLHKYQLQNDFSMFMRKDTSTSRLNNYTRLEPTLQLLGISFDKNTVQELTQEKPGIATRLLYQLYVSLEKKNRAEITGTVMEIMQPATNAGMHKREQDIYADRLHQLVKPDTELKLPKISQHYEEKYEHLNNRSVVTHPIQQKRPLKGQDEKLLMCHEKYSGVLPYNQATIVQVPKPPPYALQLNLKRRRQQQQRREQQAKMVQAEIAQFETNRKKMVTSGFASFSSGQPIPGAFPISGSSGTKLILQSNSKYIQEIRQRLEENAVAREQKEQRLDRFLVEQLKAHEAQEEARREEQLVKRLTRQTKQEQRLASQLLQIRLQKEVIQQNRLFREQQYQQRRERDFHEALEREAALDQQAKLERADEIRKELEFLNTIAVERAQSRYDKHFKICKDILEQIVDLATKVGEYRLITANLIPEKRMREWKELLISGLPLYEPIKGQQPGFELSTSLNPVELKKQEKLNNLDYDEYTVSWKHECTHGICVLSADTLVEEALNAHHNGEEVTEPPGKKDSEQQLTSSTSLISDLDTQEESKESQVKLSTRAMQGATAEKELRNGNAIPNELLVDIIVNAIRQVPARSGWILDGFPVDITQAHLLEKALGGSVDEGNGVESSRVNLAVDPDPPKPLPPTCPVLDLALLLDVPDETVVTRTFSHTDVDTAADTTSHPTDKNMYVAQIPHRITAFQDTWPKLEEWFGEKQNILVRVDANVVEEELYKNLESILQQVSMQKQDHVTPPVEHVLDSGKVPDSSTDEASRPRESKSSLHKGKAHRGISEYLYTHWETICDSYVNNTKTVMQQLRSQSVVISHHLFNIREEFKLYLGRPDMRQELVTQWQKDFNSISDDMRDDEDTKAELHLRLDELRERLWDISDKRKEQDEQERTSVMTNGWLEEHSVILVNHHSILTQVELDRFQGTVNILRVYYFSMERHALPEPPTDFVCIRLLCIPEKNDQDKRQNLNIGIKKFIFFSSVPLLPKSPVSTNGVSKTPRKEEGQAQTEHVKTPQEKLVSDYEEALRAISKLVTGKAHQGETKEQESVQEKEEKEIASASSNKKGKGKAKQSPKKKQENATKVRIELVKGHGLMMMQGLQSKAEQAFGDMEKWLEAHFLSEMKSIDQLSEVVRHHIEAGAKLQKELRLECADFYLNGDCHMVASQVPPPRPPPLEKSTLCTPTIKQLESLHQQLRIIAPSGLMSSFEFSNLLRDVTSVNMGRNILPEPWMNMNERQLMEIASMLMDNCELIDWRRFLLSAALPWPFPSLTQLLAVLQRFKTADTGNRSFLNREQYLKTELWFSSETVQPVPEDPTEPLPYDRLANLRKYFFRLFADHSFSPPRLDYVSMLQYFAADPNPRQGFIRALSVVLGKHLKHSSPGHLFKSMPSMEEASELSLSELNGECKKTPCPSSSSLVEQEVSIPALLAVIRHKFTKMKDGKQLPPGCPSKKEHTQHLVHIFRELGCKPENRVPFSILCRHPFIQGLMETSTHYQLVKSIGRSYNECIVQDNLHVKPDLPATACPGTHNPIIKSADLLTRDTGRLSLRLILELEDYFWLHVTVCCSNNNMGILLWTFSLLALPVLQSAKILTICLIGGSHYLLFDEISHNLHQHGHEVRMLLQLGNPVITGFSYEGREDSYQMSTWSLGEKYIREYNGWFLEQQTQFLLGRDNFYNFLNFMGHLSYQCDKLLGDNEIITFLQRQRFDIIILDAFNPCSFILAHRLGVLYIAFYPGTLNGPLSIALPSPVSYIPVFSSRLSDHMNTWGRAKNLFHSVLAPVGQELIWSKFREVAERHLESGSPPGGLEELHQGAELWAFNTDFSLEFPQPLMPYTVLVGGLLNKPPKPPEQELESWISSFGEAGFIVVTLGSMVSAVSVDPLLVELVAGFSMTPQGVLWRYDPKRWPSDLDRPPNVRLVDWLPLNDLLGHKKARLFITHGGQNSLLQAVYHAVPVLGIPLFGDQFDNVPTVRGYNRTKDSRNVISPLTLICCRLISPAFSTALCRNFSTWGTTSRGKTEDTEGNAGMAGAFGLKGCQKIRGPQIRSLLEAKDFFLFDCDGVLWHGEQAISGAAQVVSTLIRRGKNVVFVTNNSTRPRENYVHKFCRLGFTDVMLEQIFSSSYCSALYLRDVVKVRGQVFVIGCDGLRTELQDAGVPCVEEAADEPDATIYDCALAPDVKAVLVGYDDKMTFLKLAKASCYLRDPQCLFLATDNDPWHPLSSGRILPGSGSLTAALEVASGRKVTVIGKPSRFMFECISSQFRGVDPAQCLMVGDRLETDMLFGSNCGLDTMLTLTGVSQIEEAQEYRNSELTTNHSFVPDYVVDTIADFLPAFEELDEQSN</sequence>
<dbReference type="GO" id="GO:0002177">
    <property type="term" value="C:manchette"/>
    <property type="evidence" value="ECO:0007669"/>
    <property type="project" value="TreeGrafter"/>
</dbReference>
<dbReference type="FunFam" id="3.40.50.1000:FF:000163">
    <property type="entry name" value="Pyridoxal phosphate phosphatase"/>
    <property type="match status" value="1"/>
</dbReference>
<evidence type="ECO:0000313" key="10">
    <source>
        <dbReference type="EMBL" id="KAF0034057.1"/>
    </source>
</evidence>
<dbReference type="Proteomes" id="UP000438429">
    <property type="component" value="Unassembled WGS sequence"/>
</dbReference>
<organism evidence="10 11">
    <name type="scientific">Scophthalmus maximus</name>
    <name type="common">Turbot</name>
    <name type="synonym">Psetta maxima</name>
    <dbReference type="NCBI Taxonomy" id="52904"/>
    <lineage>
        <taxon>Eukaryota</taxon>
        <taxon>Metazoa</taxon>
        <taxon>Chordata</taxon>
        <taxon>Craniata</taxon>
        <taxon>Vertebrata</taxon>
        <taxon>Euteleostomi</taxon>
        <taxon>Actinopterygii</taxon>
        <taxon>Neopterygii</taxon>
        <taxon>Teleostei</taxon>
        <taxon>Neoteleostei</taxon>
        <taxon>Acanthomorphata</taxon>
        <taxon>Carangaria</taxon>
        <taxon>Pleuronectiformes</taxon>
        <taxon>Pleuronectoidei</taxon>
        <taxon>Scophthalmidae</taxon>
        <taxon>Scophthalmus</taxon>
    </lineage>
</organism>
<dbReference type="SUPFAM" id="SSF56784">
    <property type="entry name" value="HAD-like"/>
    <property type="match status" value="1"/>
</dbReference>
<dbReference type="SUPFAM" id="SSF53756">
    <property type="entry name" value="UDP-Glycosyltransferase/glycogen phosphorylase"/>
    <property type="match status" value="1"/>
</dbReference>
<feature type="compositionally biased region" description="Basic residues" evidence="8">
    <location>
        <begin position="1091"/>
        <end position="1102"/>
    </location>
</feature>
<dbReference type="Pfam" id="PF24082">
    <property type="entry name" value="SPEF2_C"/>
    <property type="match status" value="1"/>
</dbReference>
<dbReference type="Gene3D" id="3.40.50.300">
    <property type="entry name" value="P-loop containing nucleotide triphosphate hydrolases"/>
    <property type="match status" value="1"/>
</dbReference>
<comment type="subcellular location">
    <subcellularLocation>
        <location evidence="1">Cell membrane</location>
        <topology evidence="1">Peripheral membrane protein</topology>
    </subcellularLocation>
    <subcellularLocation>
        <location evidence="2">Cytoplasm</location>
        <location evidence="2">Cytosol</location>
    </subcellularLocation>
</comment>
<dbReference type="InterPro" id="IPR001715">
    <property type="entry name" value="CH_dom"/>
</dbReference>
<evidence type="ECO:0000313" key="11">
    <source>
        <dbReference type="Proteomes" id="UP000438429"/>
    </source>
</evidence>
<dbReference type="InterPro" id="IPR056199">
    <property type="entry name" value="SPEF2_C"/>
</dbReference>
<accession>A0A6A4SLF2</accession>
<dbReference type="InterPro" id="IPR035595">
    <property type="entry name" value="UDP_glycos_trans_CS"/>
</dbReference>
<gene>
    <name evidence="10" type="ORF">F2P81_014123</name>
</gene>
<dbReference type="GO" id="GO:0007288">
    <property type="term" value="P:sperm axoneme assembly"/>
    <property type="evidence" value="ECO:0007669"/>
    <property type="project" value="TreeGrafter"/>
</dbReference>
<dbReference type="InterPro" id="IPR006357">
    <property type="entry name" value="HAD-SF_hydro_IIA"/>
</dbReference>
<dbReference type="Pfam" id="PF06294">
    <property type="entry name" value="CH_2"/>
    <property type="match status" value="1"/>
</dbReference>
<keyword evidence="5" id="KW-0808">Transferase</keyword>
<feature type="coiled-coil region" evidence="7">
    <location>
        <begin position="217"/>
        <end position="244"/>
    </location>
</feature>
<evidence type="ECO:0000259" key="9">
    <source>
        <dbReference type="PROSITE" id="PS50021"/>
    </source>
</evidence>
<dbReference type="PROSITE" id="PS50021">
    <property type="entry name" value="CH"/>
    <property type="match status" value="1"/>
</dbReference>
<feature type="region of interest" description="Disordered" evidence="8">
    <location>
        <begin position="537"/>
        <end position="576"/>
    </location>
</feature>
<feature type="region of interest" description="Disordered" evidence="8">
    <location>
        <begin position="1017"/>
        <end position="1046"/>
    </location>
</feature>
<feature type="compositionally biased region" description="Basic and acidic residues" evidence="8">
    <location>
        <begin position="1027"/>
        <end position="1046"/>
    </location>
</feature>
<keyword evidence="6" id="KW-0472">Membrane</keyword>
<dbReference type="Gene3D" id="1.10.418.10">
    <property type="entry name" value="Calponin-like domain"/>
    <property type="match status" value="1"/>
</dbReference>
<feature type="coiled-coil region" evidence="7">
    <location>
        <begin position="884"/>
        <end position="918"/>
    </location>
</feature>
<evidence type="ECO:0000256" key="6">
    <source>
        <dbReference type="ARBA" id="ARBA00023136"/>
    </source>
</evidence>
<dbReference type="EMBL" id="VEVO01000012">
    <property type="protein sequence ID" value="KAF0034057.1"/>
    <property type="molecule type" value="Genomic_DNA"/>
</dbReference>
<feature type="compositionally biased region" description="Basic and acidic residues" evidence="8">
    <location>
        <begin position="537"/>
        <end position="552"/>
    </location>
</feature>
<evidence type="ECO:0000256" key="1">
    <source>
        <dbReference type="ARBA" id="ARBA00004202"/>
    </source>
</evidence>
<dbReference type="GO" id="GO:0005829">
    <property type="term" value="C:cytosol"/>
    <property type="evidence" value="ECO:0007669"/>
    <property type="project" value="UniProtKB-SubCell"/>
</dbReference>
<dbReference type="InterPro" id="IPR036412">
    <property type="entry name" value="HAD-like_sf"/>
</dbReference>
<reference evidence="10 11" key="1">
    <citation type="submission" date="2019-06" db="EMBL/GenBank/DDBJ databases">
        <title>Draft genomes of female and male turbot (Scophthalmus maximus).</title>
        <authorList>
            <person name="Xu H."/>
            <person name="Xu X.-W."/>
            <person name="Shao C."/>
            <person name="Chen S."/>
        </authorList>
    </citation>
    <scope>NUCLEOTIDE SEQUENCE [LARGE SCALE GENOMIC DNA]</scope>
    <source>
        <strain evidence="10">Ysfricsl-2016a</strain>
        <tissue evidence="10">Blood</tissue>
    </source>
</reference>
<keyword evidence="4" id="KW-0963">Cytoplasm</keyword>
<dbReference type="GO" id="GO:0005886">
    <property type="term" value="C:plasma membrane"/>
    <property type="evidence" value="ECO:0007669"/>
    <property type="project" value="UniProtKB-SubCell"/>
</dbReference>
<dbReference type="PANTHER" id="PTHR14919">
    <property type="entry name" value="KPL2-RELATED"/>
    <property type="match status" value="1"/>
</dbReference>
<name>A0A6A4SLF2_SCOMX</name>
<dbReference type="InterPro" id="IPR036872">
    <property type="entry name" value="CH_dom_sf"/>
</dbReference>
<keyword evidence="3" id="KW-1003">Cell membrane</keyword>
<dbReference type="Pfam" id="PF00201">
    <property type="entry name" value="UDPGT"/>
    <property type="match status" value="1"/>
</dbReference>
<protein>
    <recommendedName>
        <fullName evidence="9">Calponin-homology (CH) domain-containing protein</fullName>
    </recommendedName>
</protein>
<evidence type="ECO:0000256" key="3">
    <source>
        <dbReference type="ARBA" id="ARBA00022475"/>
    </source>
</evidence>
<dbReference type="InterPro" id="IPR054517">
    <property type="entry name" value="SPEF2_D5"/>
</dbReference>
<dbReference type="CDD" id="cd07510">
    <property type="entry name" value="HAD_Pase_UmpH-like"/>
    <property type="match status" value="1"/>
</dbReference>
<dbReference type="NCBIfam" id="TIGR01452">
    <property type="entry name" value="PGP_euk"/>
    <property type="match status" value="1"/>
</dbReference>
<feature type="region of interest" description="Disordered" evidence="8">
    <location>
        <begin position="1062"/>
        <end position="1109"/>
    </location>
</feature>
<dbReference type="GO" id="GO:0097225">
    <property type="term" value="C:sperm midpiece"/>
    <property type="evidence" value="ECO:0007669"/>
    <property type="project" value="TreeGrafter"/>
</dbReference>
<proteinExistence type="predicted"/>
<dbReference type="InterPro" id="IPR010441">
    <property type="entry name" value="CH_2"/>
</dbReference>
<dbReference type="CDD" id="cd03784">
    <property type="entry name" value="GT1_Gtf-like"/>
    <property type="match status" value="1"/>
</dbReference>
<evidence type="ECO:0000256" key="2">
    <source>
        <dbReference type="ARBA" id="ARBA00004514"/>
    </source>
</evidence>
<evidence type="ECO:0000256" key="4">
    <source>
        <dbReference type="ARBA" id="ARBA00022490"/>
    </source>
</evidence>
<evidence type="ECO:0000256" key="7">
    <source>
        <dbReference type="SAM" id="Coils"/>
    </source>
</evidence>
<dbReference type="Pfam" id="PF00406">
    <property type="entry name" value="ADK"/>
    <property type="match status" value="1"/>
</dbReference>
<evidence type="ECO:0000256" key="5">
    <source>
        <dbReference type="ARBA" id="ARBA00022679"/>
    </source>
</evidence>
<evidence type="ECO:0000256" key="8">
    <source>
        <dbReference type="SAM" id="MobiDB-lite"/>
    </source>
</evidence>
<feature type="domain" description="Calponin-homology (CH)" evidence="9">
    <location>
        <begin position="1"/>
        <end position="105"/>
    </location>
</feature>
<dbReference type="GO" id="GO:0016791">
    <property type="term" value="F:phosphatase activity"/>
    <property type="evidence" value="ECO:0007669"/>
    <property type="project" value="InterPro"/>
</dbReference>
<comment type="caution">
    <text evidence="10">The sequence shown here is derived from an EMBL/GenBank/DDBJ whole genome shotgun (WGS) entry which is preliminary data.</text>
</comment>
<dbReference type="PANTHER" id="PTHR14919:SF0">
    <property type="entry name" value="SPERM FLAGELLAR PROTEIN 2"/>
    <property type="match status" value="1"/>
</dbReference>
<dbReference type="InterPro" id="IPR052634">
    <property type="entry name" value="Sperm_flagellar-bone_growth"/>
</dbReference>
<dbReference type="InterPro" id="IPR027417">
    <property type="entry name" value="P-loop_NTPase"/>
</dbReference>
<dbReference type="Pfam" id="PF22946">
    <property type="entry name" value="SPEF2_D5"/>
    <property type="match status" value="1"/>
</dbReference>
<dbReference type="InterPro" id="IPR023214">
    <property type="entry name" value="HAD_sf"/>
</dbReference>
<dbReference type="InterPro" id="IPR002213">
    <property type="entry name" value="UDP_glucos_trans"/>
</dbReference>
<feature type="compositionally biased region" description="Low complexity" evidence="8">
    <location>
        <begin position="553"/>
        <end position="565"/>
    </location>
</feature>
<dbReference type="InterPro" id="IPR006349">
    <property type="entry name" value="PGP_euk"/>
</dbReference>
<feature type="coiled-coil region" evidence="7">
    <location>
        <begin position="290"/>
        <end position="348"/>
    </location>
</feature>
<dbReference type="Gene3D" id="3.40.50.2000">
    <property type="entry name" value="Glycogen Phosphorylase B"/>
    <property type="match status" value="2"/>
</dbReference>
<dbReference type="SUPFAM" id="SSF52540">
    <property type="entry name" value="P-loop containing nucleoside triphosphate hydrolases"/>
    <property type="match status" value="1"/>
</dbReference>
<dbReference type="Pfam" id="PF13242">
    <property type="entry name" value="Hydrolase_like"/>
    <property type="match status" value="1"/>
</dbReference>
<feature type="region of interest" description="Disordered" evidence="8">
    <location>
        <begin position="771"/>
        <end position="806"/>
    </location>
</feature>
<feature type="compositionally biased region" description="Basic and acidic residues" evidence="8">
    <location>
        <begin position="792"/>
        <end position="801"/>
    </location>
</feature>
<dbReference type="Gene3D" id="3.40.50.1000">
    <property type="entry name" value="HAD superfamily/HAD-like"/>
    <property type="match status" value="2"/>
</dbReference>
<dbReference type="PROSITE" id="PS00375">
    <property type="entry name" value="UDPGT"/>
    <property type="match status" value="1"/>
</dbReference>
<keyword evidence="7" id="KW-0175">Coiled coil</keyword>
<feature type="compositionally biased region" description="Basic and acidic residues" evidence="8">
    <location>
        <begin position="1066"/>
        <end position="1084"/>
    </location>
</feature>